<dbReference type="Pfam" id="PF03972">
    <property type="entry name" value="MmgE_PrpD_N"/>
    <property type="match status" value="1"/>
</dbReference>
<dbReference type="Proteomes" id="UP001232973">
    <property type="component" value="Unassembled WGS sequence"/>
</dbReference>
<dbReference type="InterPro" id="IPR042183">
    <property type="entry name" value="MmgE/PrpD_sf_1"/>
</dbReference>
<evidence type="ECO:0000313" key="5">
    <source>
        <dbReference type="Proteomes" id="UP001232973"/>
    </source>
</evidence>
<feature type="domain" description="MmgE/PrpD N-terminal" evidence="2">
    <location>
        <begin position="5"/>
        <end position="227"/>
    </location>
</feature>
<evidence type="ECO:0000259" key="2">
    <source>
        <dbReference type="Pfam" id="PF03972"/>
    </source>
</evidence>
<evidence type="ECO:0000259" key="3">
    <source>
        <dbReference type="Pfam" id="PF19305"/>
    </source>
</evidence>
<keyword evidence="5" id="KW-1185">Reference proteome</keyword>
<proteinExistence type="inferred from homology"/>
<gene>
    <name evidence="4" type="ORF">J2S03_003394</name>
</gene>
<comment type="similarity">
    <text evidence="1">Belongs to the PrpD family.</text>
</comment>
<organism evidence="4 5">
    <name type="scientific">Alicyclobacillus cycloheptanicus</name>
    <dbReference type="NCBI Taxonomy" id="1457"/>
    <lineage>
        <taxon>Bacteria</taxon>
        <taxon>Bacillati</taxon>
        <taxon>Bacillota</taxon>
        <taxon>Bacilli</taxon>
        <taxon>Bacillales</taxon>
        <taxon>Alicyclobacillaceae</taxon>
        <taxon>Alicyclobacillus</taxon>
    </lineage>
</organism>
<protein>
    <submittedName>
        <fullName evidence="4">2-methylcitrate dehydratase PrpD</fullName>
    </submittedName>
</protein>
<dbReference type="Pfam" id="PF19305">
    <property type="entry name" value="MmgE_PrpD_C"/>
    <property type="match status" value="1"/>
</dbReference>
<accession>A0ABT9XP39</accession>
<evidence type="ECO:0000313" key="4">
    <source>
        <dbReference type="EMBL" id="MDQ0191523.1"/>
    </source>
</evidence>
<dbReference type="RefSeq" id="WP_274457015.1">
    <property type="nucleotide sequence ID" value="NZ_CP067097.1"/>
</dbReference>
<comment type="caution">
    <text evidence="4">The sequence shown here is derived from an EMBL/GenBank/DDBJ whole genome shotgun (WGS) entry which is preliminary data.</text>
</comment>
<sequence>MTALRQLAEYIVGATFTRTDLEEASLHAADTFIANACGCQTTEGQKISSLLNGADHGVLPNRLLTESDLLQRLSLRSAITRLTEIDDIHRASCVTPGVVVVSTAVELWKASGGCSAASFLEAIIVGYEAMTRLGRVIQGADVVYRGIWPTYFCAAVGSATVTARLLGLSEEATAHALSMALTLSTGGVNRGNSFPFRWMTLGRATADGCYAAIVAANGFTGTSDLSDTWFHQTYGLQSNIALLTSGLGDTPQIYQCSLKPYCAAKQAIPSIEGMKRALESGVRIDDVEEIRVFVPPQFVTMIDHPPANRLFSISSVPYGLAISAHLPEQLYNVSRDGIVMNPQVLDLMNRVSVYPDAGLLADYPEVWATRVEVRTRHETRVEDVVETLGDPEMRLDMQGLEQKWRTILDTGDSDGVRLVRLCLEVVCDVERVIEAAMEVAGYVG</sequence>
<dbReference type="InterPro" id="IPR036148">
    <property type="entry name" value="MmgE/PrpD_sf"/>
</dbReference>
<dbReference type="PANTHER" id="PTHR16943">
    <property type="entry name" value="2-METHYLCITRATE DEHYDRATASE-RELATED"/>
    <property type="match status" value="1"/>
</dbReference>
<dbReference type="SUPFAM" id="SSF103378">
    <property type="entry name" value="2-methylcitrate dehydratase PrpD"/>
    <property type="match status" value="1"/>
</dbReference>
<dbReference type="InterPro" id="IPR005656">
    <property type="entry name" value="MmgE_PrpD"/>
</dbReference>
<dbReference type="InterPro" id="IPR045337">
    <property type="entry name" value="MmgE_PrpD_C"/>
</dbReference>
<name>A0ABT9XP39_9BACL</name>
<dbReference type="EMBL" id="JAUSTP010000050">
    <property type="protein sequence ID" value="MDQ0191523.1"/>
    <property type="molecule type" value="Genomic_DNA"/>
</dbReference>
<reference evidence="4 5" key="1">
    <citation type="submission" date="2023-07" db="EMBL/GenBank/DDBJ databases">
        <title>Genomic Encyclopedia of Type Strains, Phase IV (KMG-IV): sequencing the most valuable type-strain genomes for metagenomic binning, comparative biology and taxonomic classification.</title>
        <authorList>
            <person name="Goeker M."/>
        </authorList>
    </citation>
    <scope>NUCLEOTIDE SEQUENCE [LARGE SCALE GENOMIC DNA]</scope>
    <source>
        <strain evidence="4 5">DSM 4006</strain>
    </source>
</reference>
<dbReference type="Gene3D" id="3.30.1330.120">
    <property type="entry name" value="2-methylcitrate dehydratase PrpD"/>
    <property type="match status" value="1"/>
</dbReference>
<dbReference type="InterPro" id="IPR045336">
    <property type="entry name" value="MmgE_PrpD_N"/>
</dbReference>
<dbReference type="Gene3D" id="1.10.4100.10">
    <property type="entry name" value="2-methylcitrate dehydratase PrpD"/>
    <property type="match status" value="1"/>
</dbReference>
<evidence type="ECO:0000256" key="1">
    <source>
        <dbReference type="ARBA" id="ARBA00006174"/>
    </source>
</evidence>
<feature type="domain" description="MmgE/PrpD C-terminal" evidence="3">
    <location>
        <begin position="261"/>
        <end position="410"/>
    </location>
</feature>
<dbReference type="InterPro" id="IPR042188">
    <property type="entry name" value="MmgE/PrpD_sf_2"/>
</dbReference>
<dbReference type="PANTHER" id="PTHR16943:SF8">
    <property type="entry name" value="2-METHYLCITRATE DEHYDRATASE"/>
    <property type="match status" value="1"/>
</dbReference>